<protein>
    <submittedName>
        <fullName evidence="8">Protein kinase family protein</fullName>
    </submittedName>
</protein>
<dbReference type="Pfam" id="PF00069">
    <property type="entry name" value="Pkinase"/>
    <property type="match status" value="1"/>
</dbReference>
<dbReference type="PANTHER" id="PTHR11584">
    <property type="entry name" value="SERINE/THREONINE PROTEIN KINASE"/>
    <property type="match status" value="1"/>
</dbReference>
<accession>A0A9J6QWR8</accession>
<dbReference type="SMART" id="SM00219">
    <property type="entry name" value="TyrKc"/>
    <property type="match status" value="1"/>
</dbReference>
<dbReference type="AlphaFoldDB" id="A0A9J6QWR8"/>
<evidence type="ECO:0000256" key="2">
    <source>
        <dbReference type="ARBA" id="ARBA00022679"/>
    </source>
</evidence>
<dbReference type="GO" id="GO:0005524">
    <property type="term" value="F:ATP binding"/>
    <property type="evidence" value="ECO:0007669"/>
    <property type="project" value="UniProtKB-UniRule"/>
</dbReference>
<keyword evidence="2" id="KW-0808">Transferase</keyword>
<keyword evidence="9" id="KW-1185">Reference proteome</keyword>
<dbReference type="Proteomes" id="UP001065549">
    <property type="component" value="Unassembled WGS sequence"/>
</dbReference>
<dbReference type="InterPro" id="IPR000719">
    <property type="entry name" value="Prot_kinase_dom"/>
</dbReference>
<evidence type="ECO:0000313" key="9">
    <source>
        <dbReference type="Proteomes" id="UP001065549"/>
    </source>
</evidence>
<feature type="domain" description="Protein kinase" evidence="7">
    <location>
        <begin position="16"/>
        <end position="244"/>
    </location>
</feature>
<gene>
    <name evidence="8" type="ORF">OBO34_16465</name>
</gene>
<evidence type="ECO:0000259" key="7">
    <source>
        <dbReference type="PROSITE" id="PS50011"/>
    </source>
</evidence>
<dbReference type="PANTHER" id="PTHR11584:SF369">
    <property type="entry name" value="MITOGEN-ACTIVATED PROTEIN KINASE KINASE KINASE 19-RELATED"/>
    <property type="match status" value="1"/>
</dbReference>
<name>A0A9J6QWR8_9FIRM</name>
<dbReference type="RefSeq" id="WP_227754990.1">
    <property type="nucleotide sequence ID" value="NZ_JAJAGH010000003.1"/>
</dbReference>
<keyword evidence="5 6" id="KW-0067">ATP-binding</keyword>
<keyword evidence="1" id="KW-0723">Serine/threonine-protein kinase</keyword>
<feature type="binding site" evidence="6">
    <location>
        <position position="44"/>
    </location>
    <ligand>
        <name>ATP</name>
        <dbReference type="ChEBI" id="CHEBI:30616"/>
    </ligand>
</feature>
<reference evidence="8" key="1">
    <citation type="submission" date="2022-09" db="EMBL/GenBank/DDBJ databases">
        <title>Culturomic study of gut microbiota in children with autism spectrum disorder.</title>
        <authorList>
            <person name="Efimov B.A."/>
            <person name="Chaplin A.V."/>
            <person name="Sokolova S.R."/>
            <person name="Pikina A.P."/>
            <person name="Korzhanova M."/>
            <person name="Belova V."/>
            <person name="Korostin D."/>
        </authorList>
    </citation>
    <scope>NUCLEOTIDE SEQUENCE</scope>
    <source>
        <strain evidence="8">ASD5510</strain>
    </source>
</reference>
<dbReference type="SUPFAM" id="SSF56112">
    <property type="entry name" value="Protein kinase-like (PK-like)"/>
    <property type="match status" value="1"/>
</dbReference>
<dbReference type="InterPro" id="IPR011009">
    <property type="entry name" value="Kinase-like_dom_sf"/>
</dbReference>
<keyword evidence="3 6" id="KW-0547">Nucleotide-binding</keyword>
<proteinExistence type="predicted"/>
<dbReference type="GO" id="GO:0004713">
    <property type="term" value="F:protein tyrosine kinase activity"/>
    <property type="evidence" value="ECO:0007669"/>
    <property type="project" value="InterPro"/>
</dbReference>
<keyword evidence="4 8" id="KW-0418">Kinase</keyword>
<dbReference type="PROSITE" id="PS50011">
    <property type="entry name" value="PROTEIN_KINASE_DOM"/>
    <property type="match status" value="1"/>
</dbReference>
<dbReference type="GO" id="GO:0004674">
    <property type="term" value="F:protein serine/threonine kinase activity"/>
    <property type="evidence" value="ECO:0007669"/>
    <property type="project" value="UniProtKB-KW"/>
</dbReference>
<dbReference type="PROSITE" id="PS00107">
    <property type="entry name" value="PROTEIN_KINASE_ATP"/>
    <property type="match status" value="1"/>
</dbReference>
<evidence type="ECO:0000256" key="1">
    <source>
        <dbReference type="ARBA" id="ARBA00022527"/>
    </source>
</evidence>
<evidence type="ECO:0000256" key="6">
    <source>
        <dbReference type="PROSITE-ProRule" id="PRU10141"/>
    </source>
</evidence>
<organism evidence="8 9">
    <name type="scientific">Hominibacterium faecale</name>
    <dbReference type="NCBI Taxonomy" id="2839743"/>
    <lineage>
        <taxon>Bacteria</taxon>
        <taxon>Bacillati</taxon>
        <taxon>Bacillota</taxon>
        <taxon>Clostridia</taxon>
        <taxon>Peptostreptococcales</taxon>
        <taxon>Anaerovoracaceae</taxon>
        <taxon>Hominibacterium</taxon>
    </lineage>
</organism>
<sequence length="244" mass="28330">MLLFPKRYIGRSFQGYKLEKSLGQGRYGSCFAARSAGGKLVVLKRLHNPMKKKNTGKNHFEPVILSMLRHPAVPELLGIVNEGRSYFFVLEYMPGISIKQLLFSRRHPFTYEEIHQIMVQLLDLIAYLHHKDIVHRDIRISNVLWDPDQQRLSLVDFGLARFAHQEHALFQSDFSYLGDFFLYLLYALYPVSKGSGGKQPWYRQLPLSAGQMEFLKRLLGLSPPYSQICSIRQDFLKSFTPPHR</sequence>
<dbReference type="InterPro" id="IPR017441">
    <property type="entry name" value="Protein_kinase_ATP_BS"/>
</dbReference>
<dbReference type="CDD" id="cd00180">
    <property type="entry name" value="PKc"/>
    <property type="match status" value="1"/>
</dbReference>
<dbReference type="EMBL" id="JAOSHN010000007">
    <property type="protein sequence ID" value="MCU7379935.1"/>
    <property type="molecule type" value="Genomic_DNA"/>
</dbReference>
<dbReference type="Gene3D" id="1.10.510.10">
    <property type="entry name" value="Transferase(Phosphotransferase) domain 1"/>
    <property type="match status" value="1"/>
</dbReference>
<dbReference type="InterPro" id="IPR020635">
    <property type="entry name" value="Tyr_kinase_cat_dom"/>
</dbReference>
<evidence type="ECO:0000256" key="3">
    <source>
        <dbReference type="ARBA" id="ARBA00022741"/>
    </source>
</evidence>
<comment type="caution">
    <text evidence="8">The sequence shown here is derived from an EMBL/GenBank/DDBJ whole genome shotgun (WGS) entry which is preliminary data.</text>
</comment>
<evidence type="ECO:0000256" key="5">
    <source>
        <dbReference type="ARBA" id="ARBA00022840"/>
    </source>
</evidence>
<evidence type="ECO:0000313" key="8">
    <source>
        <dbReference type="EMBL" id="MCU7379935.1"/>
    </source>
</evidence>
<evidence type="ECO:0000256" key="4">
    <source>
        <dbReference type="ARBA" id="ARBA00022777"/>
    </source>
</evidence>